<dbReference type="InterPro" id="IPR017972">
    <property type="entry name" value="Cyt_P450_CS"/>
</dbReference>
<keyword evidence="5 6" id="KW-0349">Heme</keyword>
<gene>
    <name evidence="8" type="ORF">SmJEL517_g02536</name>
</gene>
<dbReference type="Pfam" id="PF00067">
    <property type="entry name" value="p450"/>
    <property type="match status" value="1"/>
</dbReference>
<dbReference type="InterPro" id="IPR002401">
    <property type="entry name" value="Cyt_P450_E_grp-I"/>
</dbReference>
<protein>
    <recommendedName>
        <fullName evidence="10">Cytochrome P450</fullName>
    </recommendedName>
</protein>
<comment type="cofactor">
    <cofactor evidence="5">
        <name>heme</name>
        <dbReference type="ChEBI" id="CHEBI:30413"/>
    </cofactor>
</comment>
<dbReference type="AlphaFoldDB" id="A0A507C144"/>
<dbReference type="GO" id="GO:0004497">
    <property type="term" value="F:monooxygenase activity"/>
    <property type="evidence" value="ECO:0007669"/>
    <property type="project" value="UniProtKB-KW"/>
</dbReference>
<dbReference type="GO" id="GO:0005506">
    <property type="term" value="F:iron ion binding"/>
    <property type="evidence" value="ECO:0007669"/>
    <property type="project" value="InterPro"/>
</dbReference>
<reference evidence="8 9" key="1">
    <citation type="journal article" date="2019" name="Sci. Rep.">
        <title>Comparative genomics of chytrid fungi reveal insights into the obligate biotrophic and pathogenic lifestyle of Synchytrium endobioticum.</title>
        <authorList>
            <person name="van de Vossenberg B.T.L.H."/>
            <person name="Warris S."/>
            <person name="Nguyen H.D.T."/>
            <person name="van Gent-Pelzer M.P.E."/>
            <person name="Joly D.L."/>
            <person name="van de Geest H.C."/>
            <person name="Bonants P.J.M."/>
            <person name="Smith D.S."/>
            <person name="Levesque C.A."/>
            <person name="van der Lee T.A.J."/>
        </authorList>
    </citation>
    <scope>NUCLEOTIDE SEQUENCE [LARGE SCALE GENOMIC DNA]</scope>
    <source>
        <strain evidence="8 9">JEL517</strain>
    </source>
</reference>
<evidence type="ECO:0000256" key="6">
    <source>
        <dbReference type="RuleBase" id="RU000461"/>
    </source>
</evidence>
<evidence type="ECO:0000256" key="4">
    <source>
        <dbReference type="ARBA" id="ARBA00023004"/>
    </source>
</evidence>
<sequence length="540" mass="60634">MSKKEDTSALKVIVTTIAALGGATVVGLAALYYVYRDHAYGTRKRPDLITVPGSKALTGNLSDLAAHLGDRLEFQYGLYKQFGKIIYATVPGRNIIYDFDVNDLQRILSEPYIYAKSEAAMVNARPLLGHGIFSANFDEWRLQRKVACEYLLSCAEESAFTSKNFTILANIFTVNNFKTHFMSGFVEETKLLLSHLQAAGDQGAIIDLQDLLLRGTLDAFCQLGCGKTVDALKMTATIQDGVYTLPNVPFMTVFDSLMTVTIERTFNPIWGITERFNGDSAEIVAEKRANPRDPSKKMDLIDFFLETSNADGTPFSDEYLRDVIINFVVGGRDTTAQTLSWCFWCLSQHPAEYKKLQDEVQAVLGDEEITYEKVKELKYCLACFLETLRIHSNVPVARKQAVQDDVLPSGTKVMKGDYLEYSPWIMGRQTELWGADALEWKPARWIDSSGSVINPSPFVFPNFNAGPRQCLGINMAKQEGVVFLASIVRHFDRFELVNEDDPKKWAVFSDDPFLRRGRYGVAATLSMRSAVHFKLHRKTV</sequence>
<dbReference type="PANTHER" id="PTHR24296">
    <property type="entry name" value="CYTOCHROME P450"/>
    <property type="match status" value="1"/>
</dbReference>
<dbReference type="PRINTS" id="PR00463">
    <property type="entry name" value="EP450I"/>
</dbReference>
<dbReference type="Proteomes" id="UP000319731">
    <property type="component" value="Unassembled WGS sequence"/>
</dbReference>
<name>A0A507C144_9FUNG</name>
<evidence type="ECO:0000313" key="9">
    <source>
        <dbReference type="Proteomes" id="UP000319731"/>
    </source>
</evidence>
<dbReference type="Gene3D" id="1.10.630.10">
    <property type="entry name" value="Cytochrome P450"/>
    <property type="match status" value="1"/>
</dbReference>
<evidence type="ECO:0000256" key="1">
    <source>
        <dbReference type="ARBA" id="ARBA00010617"/>
    </source>
</evidence>
<evidence type="ECO:0008006" key="10">
    <source>
        <dbReference type="Google" id="ProtNLM"/>
    </source>
</evidence>
<keyword evidence="6" id="KW-0503">Monooxygenase</keyword>
<organism evidence="8 9">
    <name type="scientific">Synchytrium microbalum</name>
    <dbReference type="NCBI Taxonomy" id="1806994"/>
    <lineage>
        <taxon>Eukaryota</taxon>
        <taxon>Fungi</taxon>
        <taxon>Fungi incertae sedis</taxon>
        <taxon>Chytridiomycota</taxon>
        <taxon>Chytridiomycota incertae sedis</taxon>
        <taxon>Chytridiomycetes</taxon>
        <taxon>Synchytriales</taxon>
        <taxon>Synchytriaceae</taxon>
        <taxon>Synchytrium</taxon>
    </lineage>
</organism>
<comment type="similarity">
    <text evidence="1 6">Belongs to the cytochrome P450 family.</text>
</comment>
<evidence type="ECO:0000256" key="3">
    <source>
        <dbReference type="ARBA" id="ARBA00023002"/>
    </source>
</evidence>
<dbReference type="GeneID" id="42003761"/>
<dbReference type="GO" id="GO:0006629">
    <property type="term" value="P:lipid metabolic process"/>
    <property type="evidence" value="ECO:0007669"/>
    <property type="project" value="UniProtKB-ARBA"/>
</dbReference>
<dbReference type="InterPro" id="IPR001128">
    <property type="entry name" value="Cyt_P450"/>
</dbReference>
<dbReference type="STRING" id="1806994.A0A507C144"/>
<evidence type="ECO:0000313" key="8">
    <source>
        <dbReference type="EMBL" id="TPX34817.1"/>
    </source>
</evidence>
<dbReference type="InterPro" id="IPR036396">
    <property type="entry name" value="Cyt_P450_sf"/>
</dbReference>
<dbReference type="PRINTS" id="PR00385">
    <property type="entry name" value="P450"/>
</dbReference>
<dbReference type="OrthoDB" id="1470350at2759"/>
<evidence type="ECO:0000256" key="2">
    <source>
        <dbReference type="ARBA" id="ARBA00022723"/>
    </source>
</evidence>
<keyword evidence="7" id="KW-1133">Transmembrane helix</keyword>
<dbReference type="GO" id="GO:0016705">
    <property type="term" value="F:oxidoreductase activity, acting on paired donors, with incorporation or reduction of molecular oxygen"/>
    <property type="evidence" value="ECO:0007669"/>
    <property type="project" value="InterPro"/>
</dbReference>
<accession>A0A507C144</accession>
<evidence type="ECO:0000256" key="5">
    <source>
        <dbReference type="PIRSR" id="PIRSR602401-1"/>
    </source>
</evidence>
<keyword evidence="2 5" id="KW-0479">Metal-binding</keyword>
<evidence type="ECO:0000256" key="7">
    <source>
        <dbReference type="SAM" id="Phobius"/>
    </source>
</evidence>
<comment type="caution">
    <text evidence="8">The sequence shown here is derived from an EMBL/GenBank/DDBJ whole genome shotgun (WGS) entry which is preliminary data.</text>
</comment>
<feature type="binding site" description="axial binding residue" evidence="5">
    <location>
        <position position="470"/>
    </location>
    <ligand>
        <name>heme</name>
        <dbReference type="ChEBI" id="CHEBI:30413"/>
    </ligand>
    <ligandPart>
        <name>Fe</name>
        <dbReference type="ChEBI" id="CHEBI:18248"/>
    </ligandPart>
</feature>
<dbReference type="EMBL" id="QEAO01000011">
    <property type="protein sequence ID" value="TPX34817.1"/>
    <property type="molecule type" value="Genomic_DNA"/>
</dbReference>
<keyword evidence="7" id="KW-0812">Transmembrane</keyword>
<keyword evidence="3 6" id="KW-0560">Oxidoreductase</keyword>
<dbReference type="SUPFAM" id="SSF48264">
    <property type="entry name" value="Cytochrome P450"/>
    <property type="match status" value="1"/>
</dbReference>
<keyword evidence="9" id="KW-1185">Reference proteome</keyword>
<dbReference type="GO" id="GO:0020037">
    <property type="term" value="F:heme binding"/>
    <property type="evidence" value="ECO:0007669"/>
    <property type="project" value="InterPro"/>
</dbReference>
<keyword evidence="4 5" id="KW-0408">Iron</keyword>
<dbReference type="RefSeq" id="XP_031025455.1">
    <property type="nucleotide sequence ID" value="XM_031168464.1"/>
</dbReference>
<proteinExistence type="inferred from homology"/>
<dbReference type="PROSITE" id="PS00086">
    <property type="entry name" value="CYTOCHROME_P450"/>
    <property type="match status" value="1"/>
</dbReference>
<keyword evidence="7" id="KW-0472">Membrane</keyword>
<feature type="transmembrane region" description="Helical" evidence="7">
    <location>
        <begin position="12"/>
        <end position="35"/>
    </location>
</feature>